<keyword evidence="7" id="KW-1185">Reference proteome</keyword>
<dbReference type="InterPro" id="IPR044450">
    <property type="entry name" value="AtDRB-like_DSRM_1"/>
</dbReference>
<evidence type="ECO:0000256" key="1">
    <source>
        <dbReference type="ARBA" id="ARBA00022737"/>
    </source>
</evidence>
<feature type="region of interest" description="Disordered" evidence="4">
    <location>
        <begin position="411"/>
        <end position="439"/>
    </location>
</feature>
<dbReference type="SMART" id="SM00358">
    <property type="entry name" value="DSRM"/>
    <property type="match status" value="2"/>
</dbReference>
<evidence type="ECO:0000259" key="5">
    <source>
        <dbReference type="PROSITE" id="PS50137"/>
    </source>
</evidence>
<dbReference type="Gene3D" id="3.30.160.20">
    <property type="match status" value="2"/>
</dbReference>
<reference evidence="6" key="1">
    <citation type="submission" date="2024-02" db="EMBL/GenBank/DDBJ databases">
        <authorList>
            <consortium name="ELIXIR-Norway"/>
            <consortium name="Elixir Norway"/>
        </authorList>
    </citation>
    <scope>NUCLEOTIDE SEQUENCE</scope>
</reference>
<protein>
    <recommendedName>
        <fullName evidence="5">DRBM domain-containing protein</fullName>
    </recommendedName>
</protein>
<feature type="compositionally biased region" description="Basic and acidic residues" evidence="4">
    <location>
        <begin position="422"/>
        <end position="433"/>
    </location>
</feature>
<feature type="compositionally biased region" description="Basic and acidic residues" evidence="4">
    <location>
        <begin position="342"/>
        <end position="351"/>
    </location>
</feature>
<evidence type="ECO:0000256" key="2">
    <source>
        <dbReference type="ARBA" id="ARBA00022884"/>
    </source>
</evidence>
<keyword evidence="2 3" id="KW-0694">RNA-binding</keyword>
<dbReference type="PANTHER" id="PTHR46031">
    <property type="match status" value="1"/>
</dbReference>
<sequence length="452" mass="49438">MYKNQLQELAQRSCFNLPAYACIREGPDHAPRFKATVIFNGELFQSPNYCSTLRQAEHAAAEVALNTLSQRNSCSRSLAARFLDETGICKNLLQETAQRAGVSLPVYTTTRSGPGHLPVFTSSVEVTGMTFLGDAARTKKQAEKNAAMAAWSALKQLVNRNCRMAQQFPGAETLEQLVSEEQEQNTIAGALAIANSKELSTSTVTTMQQQQLPSHSSDPASRNFCNHPAAHHSVIHRQQEVVSTPARSIRSSAVALRDVSCLLSREEALAASRSVTACCCMSNLERSSAAVPPVQTVRNLTTQRDNRHEVQAPLSEHQLDEDEWLRGLESSKTITRETNNNRSREEVSKEEAAAAHGSAILHSFYNPLSWSENSSCLWGTAHHALPVSKMRVMPQTAAMPVRLRPAVTVCAAPPPSPPHPQKLQDEKKDKQEGEAAAAAVTHHAKLLNQLNL</sequence>
<dbReference type="PANTHER" id="PTHR46031:SF26">
    <property type="entry name" value="DOUBLE-STRANDED RNA-BINDING PROTEIN 2"/>
    <property type="match status" value="1"/>
</dbReference>
<feature type="compositionally biased region" description="Polar residues" evidence="4">
    <location>
        <begin position="332"/>
        <end position="341"/>
    </location>
</feature>
<feature type="region of interest" description="Disordered" evidence="4">
    <location>
        <begin position="332"/>
        <end position="351"/>
    </location>
</feature>
<feature type="domain" description="DRBM" evidence="5">
    <location>
        <begin position="1"/>
        <end position="70"/>
    </location>
</feature>
<dbReference type="InterPro" id="IPR044451">
    <property type="entry name" value="AtDRB-like_DSRM_2"/>
</dbReference>
<evidence type="ECO:0000256" key="3">
    <source>
        <dbReference type="PROSITE-ProRule" id="PRU00266"/>
    </source>
</evidence>
<dbReference type="Proteomes" id="UP001497512">
    <property type="component" value="Chromosome 14"/>
</dbReference>
<evidence type="ECO:0000313" key="7">
    <source>
        <dbReference type="Proteomes" id="UP001497512"/>
    </source>
</evidence>
<gene>
    <name evidence="6" type="ORF">CSSPTR1EN2_LOCUS7663</name>
</gene>
<dbReference type="CDD" id="cd19907">
    <property type="entry name" value="DSRM_AtDRB-like_rpt1"/>
    <property type="match status" value="1"/>
</dbReference>
<keyword evidence="1" id="KW-0677">Repeat</keyword>
<accession>A0ABP0TUL7</accession>
<feature type="domain" description="DRBM" evidence="5">
    <location>
        <begin position="88"/>
        <end position="156"/>
    </location>
</feature>
<dbReference type="Pfam" id="PF00035">
    <property type="entry name" value="dsrm"/>
    <property type="match status" value="2"/>
</dbReference>
<name>A0ABP0TUL7_9BRYO</name>
<dbReference type="SUPFAM" id="SSF54768">
    <property type="entry name" value="dsRNA-binding domain-like"/>
    <property type="match status" value="2"/>
</dbReference>
<evidence type="ECO:0000313" key="6">
    <source>
        <dbReference type="EMBL" id="CAK9204992.1"/>
    </source>
</evidence>
<proteinExistence type="predicted"/>
<dbReference type="CDD" id="cd19908">
    <property type="entry name" value="DSRM_AtDRB-like_rpt2"/>
    <property type="match status" value="1"/>
</dbReference>
<evidence type="ECO:0000256" key="4">
    <source>
        <dbReference type="SAM" id="MobiDB-lite"/>
    </source>
</evidence>
<dbReference type="InterPro" id="IPR014720">
    <property type="entry name" value="dsRBD_dom"/>
</dbReference>
<dbReference type="EMBL" id="OZ019906">
    <property type="protein sequence ID" value="CAK9204992.1"/>
    <property type="molecule type" value="Genomic_DNA"/>
</dbReference>
<organism evidence="6 7">
    <name type="scientific">Sphagnum troendelagicum</name>
    <dbReference type="NCBI Taxonomy" id="128251"/>
    <lineage>
        <taxon>Eukaryota</taxon>
        <taxon>Viridiplantae</taxon>
        <taxon>Streptophyta</taxon>
        <taxon>Embryophyta</taxon>
        <taxon>Bryophyta</taxon>
        <taxon>Sphagnophytina</taxon>
        <taxon>Sphagnopsida</taxon>
        <taxon>Sphagnales</taxon>
        <taxon>Sphagnaceae</taxon>
        <taxon>Sphagnum</taxon>
    </lineage>
</organism>
<dbReference type="PROSITE" id="PS50137">
    <property type="entry name" value="DS_RBD"/>
    <property type="match status" value="2"/>
</dbReference>